<dbReference type="EMBL" id="CAMXCT030006691">
    <property type="protein sequence ID" value="CAL4805702.1"/>
    <property type="molecule type" value="Genomic_DNA"/>
</dbReference>
<dbReference type="SMART" id="SM00271">
    <property type="entry name" value="DnaJ"/>
    <property type="match status" value="1"/>
</dbReference>
<evidence type="ECO:0000313" key="3">
    <source>
        <dbReference type="EMBL" id="CAI4018390.1"/>
    </source>
</evidence>
<evidence type="ECO:0000259" key="2">
    <source>
        <dbReference type="PROSITE" id="PS50076"/>
    </source>
</evidence>
<organism evidence="3">
    <name type="scientific">Cladocopium goreaui</name>
    <dbReference type="NCBI Taxonomy" id="2562237"/>
    <lineage>
        <taxon>Eukaryota</taxon>
        <taxon>Sar</taxon>
        <taxon>Alveolata</taxon>
        <taxon>Dinophyceae</taxon>
        <taxon>Suessiales</taxon>
        <taxon>Symbiodiniaceae</taxon>
        <taxon>Cladocopium</taxon>
    </lineage>
</organism>
<name>A0A9P1GP21_9DINO</name>
<dbReference type="AlphaFoldDB" id="A0A9P1GP21"/>
<comment type="caution">
    <text evidence="3">The sequence shown here is derived from an EMBL/GenBank/DDBJ whole genome shotgun (WGS) entry which is preliminary data.</text>
</comment>
<dbReference type="Pfam" id="PF00226">
    <property type="entry name" value="DnaJ"/>
    <property type="match status" value="1"/>
</dbReference>
<dbReference type="OrthoDB" id="422929at2759"/>
<dbReference type="InterPro" id="IPR036869">
    <property type="entry name" value="J_dom_sf"/>
</dbReference>
<sequence>MAWKVPIIFPPDVDEANFSEEVEQAAGDVYFTEEEIVGWTGTQAVRWILNAGHAFEVLGLRPKKFGNALLRRRFLRLSLLTHPDKNPHEEAASAFRKLSDSMRVLTSENGQEDLLQSLFPGPAAAEADGHLKTRKNQEPNSHTCYKGREMDQDMDPEDAAEADREHSDFAKRRRSLSEILQAQKRQNLGRRPGKAKVATIPNKKAKGAWGLPEHCLPPENQEGRGSAANPQILWRFAGLQALSANGWQRLESRSRPGRLRPRGGSGLMVGTVLLLAYRAMSLKKSADQKSGDPQLFAGEAVAQCTL</sequence>
<feature type="region of interest" description="Disordered" evidence="1">
    <location>
        <begin position="129"/>
        <end position="173"/>
    </location>
</feature>
<feature type="compositionally biased region" description="Basic and acidic residues" evidence="1">
    <location>
        <begin position="161"/>
        <end position="170"/>
    </location>
</feature>
<reference evidence="4 5" key="2">
    <citation type="submission" date="2024-05" db="EMBL/GenBank/DDBJ databases">
        <authorList>
            <person name="Chen Y."/>
            <person name="Shah S."/>
            <person name="Dougan E. K."/>
            <person name="Thang M."/>
            <person name="Chan C."/>
        </authorList>
    </citation>
    <scope>NUCLEOTIDE SEQUENCE [LARGE SCALE GENOMIC DNA]</scope>
</reference>
<dbReference type="EMBL" id="CAMXCT010006691">
    <property type="protein sequence ID" value="CAI4018390.1"/>
    <property type="molecule type" value="Genomic_DNA"/>
</dbReference>
<evidence type="ECO:0000256" key="1">
    <source>
        <dbReference type="SAM" id="MobiDB-lite"/>
    </source>
</evidence>
<proteinExistence type="predicted"/>
<dbReference type="Gene3D" id="1.10.287.110">
    <property type="entry name" value="DnaJ domain"/>
    <property type="match status" value="1"/>
</dbReference>
<dbReference type="InterPro" id="IPR001623">
    <property type="entry name" value="DnaJ_domain"/>
</dbReference>
<reference evidence="3" key="1">
    <citation type="submission" date="2022-10" db="EMBL/GenBank/DDBJ databases">
        <authorList>
            <person name="Chen Y."/>
            <person name="Dougan E. K."/>
            <person name="Chan C."/>
            <person name="Rhodes N."/>
            <person name="Thang M."/>
        </authorList>
    </citation>
    <scope>NUCLEOTIDE SEQUENCE</scope>
</reference>
<keyword evidence="5" id="KW-1185">Reference proteome</keyword>
<dbReference type="SUPFAM" id="SSF46565">
    <property type="entry name" value="Chaperone J-domain"/>
    <property type="match status" value="1"/>
</dbReference>
<protein>
    <submittedName>
        <fullName evidence="4">J domain-containing protein</fullName>
    </submittedName>
</protein>
<feature type="domain" description="J" evidence="2">
    <location>
        <begin position="53"/>
        <end position="110"/>
    </location>
</feature>
<gene>
    <name evidence="3" type="ORF">C1SCF055_LOCUS42962</name>
</gene>
<evidence type="ECO:0000313" key="4">
    <source>
        <dbReference type="EMBL" id="CAL4805702.1"/>
    </source>
</evidence>
<accession>A0A9P1GP21</accession>
<dbReference type="EMBL" id="CAMXCT020006691">
    <property type="protein sequence ID" value="CAL1171765.1"/>
    <property type="molecule type" value="Genomic_DNA"/>
</dbReference>
<evidence type="ECO:0000313" key="5">
    <source>
        <dbReference type="Proteomes" id="UP001152797"/>
    </source>
</evidence>
<dbReference type="PROSITE" id="PS50076">
    <property type="entry name" value="DNAJ_2"/>
    <property type="match status" value="1"/>
</dbReference>
<dbReference type="Proteomes" id="UP001152797">
    <property type="component" value="Unassembled WGS sequence"/>
</dbReference>